<dbReference type="EMBL" id="BPLR01002164">
    <property type="protein sequence ID" value="GIX70713.1"/>
    <property type="molecule type" value="Genomic_DNA"/>
</dbReference>
<protein>
    <submittedName>
        <fullName evidence="1">Uncharacterized protein</fullName>
    </submittedName>
</protein>
<proteinExistence type="predicted"/>
<dbReference type="Proteomes" id="UP001054945">
    <property type="component" value="Unassembled WGS sequence"/>
</dbReference>
<keyword evidence="2" id="KW-1185">Reference proteome</keyword>
<evidence type="ECO:0000313" key="1">
    <source>
        <dbReference type="EMBL" id="GIX70713.1"/>
    </source>
</evidence>
<sequence length="90" mass="10096">MESRPRGRAVCVLYGPIFVKSRWQHTLMQLRRFQSQSVCKYAFICSAPAEEESPRVVGSNWKLTFSCTGSGEVAQLGQEVGCFHPFPSPN</sequence>
<gene>
    <name evidence="1" type="ORF">CEXT_247301</name>
</gene>
<reference evidence="1 2" key="1">
    <citation type="submission" date="2021-06" db="EMBL/GenBank/DDBJ databases">
        <title>Caerostris extrusa draft genome.</title>
        <authorList>
            <person name="Kono N."/>
            <person name="Arakawa K."/>
        </authorList>
    </citation>
    <scope>NUCLEOTIDE SEQUENCE [LARGE SCALE GENOMIC DNA]</scope>
</reference>
<dbReference type="AlphaFoldDB" id="A0AAV4MFQ9"/>
<accession>A0AAV4MFQ9</accession>
<comment type="caution">
    <text evidence="1">The sequence shown here is derived from an EMBL/GenBank/DDBJ whole genome shotgun (WGS) entry which is preliminary data.</text>
</comment>
<organism evidence="1 2">
    <name type="scientific">Caerostris extrusa</name>
    <name type="common">Bark spider</name>
    <name type="synonym">Caerostris bankana</name>
    <dbReference type="NCBI Taxonomy" id="172846"/>
    <lineage>
        <taxon>Eukaryota</taxon>
        <taxon>Metazoa</taxon>
        <taxon>Ecdysozoa</taxon>
        <taxon>Arthropoda</taxon>
        <taxon>Chelicerata</taxon>
        <taxon>Arachnida</taxon>
        <taxon>Araneae</taxon>
        <taxon>Araneomorphae</taxon>
        <taxon>Entelegynae</taxon>
        <taxon>Araneoidea</taxon>
        <taxon>Araneidae</taxon>
        <taxon>Caerostris</taxon>
    </lineage>
</organism>
<evidence type="ECO:0000313" key="2">
    <source>
        <dbReference type="Proteomes" id="UP001054945"/>
    </source>
</evidence>
<name>A0AAV4MFQ9_CAEEX</name>